<evidence type="ECO:0000256" key="8">
    <source>
        <dbReference type="ARBA" id="ARBA00022842"/>
    </source>
</evidence>
<evidence type="ECO:0000259" key="15">
    <source>
        <dbReference type="Pfam" id="PF17810"/>
    </source>
</evidence>
<evidence type="ECO:0000256" key="6">
    <source>
        <dbReference type="ARBA" id="ARBA00022723"/>
    </source>
</evidence>
<organism evidence="17 18">
    <name type="scientific">Isoalcanivorax beigongshangi</name>
    <dbReference type="NCBI Taxonomy" id="3238810"/>
    <lineage>
        <taxon>Bacteria</taxon>
        <taxon>Pseudomonadati</taxon>
        <taxon>Pseudomonadota</taxon>
        <taxon>Gammaproteobacteria</taxon>
        <taxon>Oceanospirillales</taxon>
        <taxon>Alcanivoracaceae</taxon>
        <taxon>Isoalcanivorax</taxon>
    </lineage>
</organism>
<keyword evidence="7" id="KW-0210">Decarboxylase</keyword>
<evidence type="ECO:0000256" key="4">
    <source>
        <dbReference type="ARBA" id="ARBA00008357"/>
    </source>
</evidence>
<dbReference type="PRINTS" id="PR01179">
    <property type="entry name" value="ODADCRBXLASE"/>
</dbReference>
<sequence length="631" mass="69725">MTTSTPLLPHESAGIYNVDRWGEGYFSVDAAGHVTVCPSGNPAAGSARLQAVFDACREQGLRSPVLVRFDGILRHRVRRLSEAFHAAILAHDYEGAYTPVYPIKVNQQRRVVHEILQPREDGVRVGLEAGSKPELMAVLAHSGDAGNIIVCNGYKDREYIRLALMGERFGYKVHIVVEKMSELPLILAEARALGVRPRIGLRVRLMSLGKGNWQNTGGEKSKFGLSASQLVQAVEQCRDAGYLDSLCMLHFHLGSQIANLQDIKTGMREATRYFQEMHGLGAPISILDVGGGLGVDYEGTRSRSACSMNYALEDYASAIVQTVRDAADRAGLPHPELISESGRALTAHHAVLLVSVIDRELLRTCAVAEPQEDAPEELHQLWRLQQQVAQPRQPWLELHQDVLAAWQDVHQRYLFGELGLSDRAAAEKLYTNCLLSIRAALDPTRRQQRELLDQLNEVLADKLFVNFSVFQSVPDVWGIDQIFPILPLRGLHGPTETRAVLQDITCDSDGRIDEYVDGEGLENTLPLPADCGDELGIFMVGAYQEILGDMHNLFGDTDSVDVDIDADGSIHLDHAIQGDTVSSVLRYVNYDTEDLMCLLRAHADRAALSDAEREAFLSEIEDGLAGYTYLE</sequence>
<keyword evidence="18" id="KW-1185">Reference proteome</keyword>
<feature type="domain" description="Orn/DAP/Arg decarboxylase 2 N-terminal" evidence="14">
    <location>
        <begin position="94"/>
        <end position="347"/>
    </location>
</feature>
<comment type="function">
    <text evidence="3">Catalyzes the biosynthesis of agmatine from arginine.</text>
</comment>
<dbReference type="InterPro" id="IPR000183">
    <property type="entry name" value="Orn/DAP/Arg_de-COase"/>
</dbReference>
<dbReference type="Gene3D" id="1.20.58.930">
    <property type="match status" value="1"/>
</dbReference>
<dbReference type="NCBIfam" id="NF003763">
    <property type="entry name" value="PRK05354.1"/>
    <property type="match status" value="1"/>
</dbReference>
<accession>A0ABV4AEF5</accession>
<evidence type="ECO:0000313" key="18">
    <source>
        <dbReference type="Proteomes" id="UP001562065"/>
    </source>
</evidence>
<dbReference type="Pfam" id="PF17810">
    <property type="entry name" value="Arg_decarb_HB"/>
    <property type="match status" value="1"/>
</dbReference>
<name>A0ABV4AEF5_9GAMM</name>
<dbReference type="RefSeq" id="WP_369454064.1">
    <property type="nucleotide sequence ID" value="NZ_JBGCUO010000001.1"/>
</dbReference>
<evidence type="ECO:0000313" key="17">
    <source>
        <dbReference type="EMBL" id="MEY1660822.1"/>
    </source>
</evidence>
<dbReference type="InterPro" id="IPR009006">
    <property type="entry name" value="Ala_racemase/Decarboxylase_C"/>
</dbReference>
<evidence type="ECO:0000256" key="11">
    <source>
        <dbReference type="ARBA" id="ARBA00023115"/>
    </source>
</evidence>
<dbReference type="Gene3D" id="3.20.20.10">
    <property type="entry name" value="Alanine racemase"/>
    <property type="match status" value="1"/>
</dbReference>
<evidence type="ECO:0000256" key="7">
    <source>
        <dbReference type="ARBA" id="ARBA00022793"/>
    </source>
</evidence>
<dbReference type="Pfam" id="PF02784">
    <property type="entry name" value="Orn_Arg_deC_N"/>
    <property type="match status" value="1"/>
</dbReference>
<dbReference type="GO" id="GO:0008792">
    <property type="term" value="F:arginine decarboxylase activity"/>
    <property type="evidence" value="ECO:0007669"/>
    <property type="project" value="UniProtKB-EC"/>
</dbReference>
<evidence type="ECO:0000256" key="10">
    <source>
        <dbReference type="ARBA" id="ARBA00023066"/>
    </source>
</evidence>
<dbReference type="Gene3D" id="2.40.37.10">
    <property type="entry name" value="Lyase, Ornithine Decarboxylase, Chain A, domain 1"/>
    <property type="match status" value="1"/>
</dbReference>
<dbReference type="PANTHER" id="PTHR43295">
    <property type="entry name" value="ARGININE DECARBOXYLASE"/>
    <property type="match status" value="1"/>
</dbReference>
<dbReference type="PRINTS" id="PR01180">
    <property type="entry name" value="ARGDCRBXLASE"/>
</dbReference>
<dbReference type="InterPro" id="IPR040634">
    <property type="entry name" value="Arg_decarb_HB"/>
</dbReference>
<evidence type="ECO:0000256" key="3">
    <source>
        <dbReference type="ARBA" id="ARBA00002257"/>
    </source>
</evidence>
<comment type="caution">
    <text evidence="17">The sequence shown here is derived from an EMBL/GenBank/DDBJ whole genome shotgun (WGS) entry which is preliminary data.</text>
</comment>
<keyword evidence="8" id="KW-0460">Magnesium</keyword>
<dbReference type="Proteomes" id="UP001562065">
    <property type="component" value="Unassembled WGS sequence"/>
</dbReference>
<evidence type="ECO:0000256" key="9">
    <source>
        <dbReference type="ARBA" id="ARBA00022898"/>
    </source>
</evidence>
<evidence type="ECO:0000256" key="12">
    <source>
        <dbReference type="ARBA" id="ARBA00023239"/>
    </source>
</evidence>
<proteinExistence type="inferred from homology"/>
<dbReference type="Gene3D" id="1.10.287.3440">
    <property type="match status" value="1"/>
</dbReference>
<dbReference type="PIRSF" id="PIRSF001336">
    <property type="entry name" value="Arg_decrbxlase"/>
    <property type="match status" value="1"/>
</dbReference>
<dbReference type="Pfam" id="PF17944">
    <property type="entry name" value="Arg_decarbox_C"/>
    <property type="match status" value="1"/>
</dbReference>
<keyword evidence="9" id="KW-0663">Pyridoxal phosphate</keyword>
<gene>
    <name evidence="17" type="primary">speA</name>
    <name evidence="17" type="ORF">AB5I84_01510</name>
</gene>
<comment type="similarity">
    <text evidence="4">Belongs to the Orn/Lys/Arg decarboxylase class-II family. SpeA subfamily.</text>
</comment>
<reference evidence="17 18" key="1">
    <citation type="submission" date="2024-07" db="EMBL/GenBank/DDBJ databases">
        <authorList>
            <person name="Ren Q."/>
        </authorList>
    </citation>
    <scope>NUCLEOTIDE SEQUENCE [LARGE SCALE GENOMIC DNA]</scope>
    <source>
        <strain evidence="17 18">REN37</strain>
    </source>
</reference>
<comment type="cofactor">
    <cofactor evidence="1">
        <name>pyridoxal 5'-phosphate</name>
        <dbReference type="ChEBI" id="CHEBI:597326"/>
    </cofactor>
</comment>
<dbReference type="InterPro" id="IPR022644">
    <property type="entry name" value="De-COase2_N"/>
</dbReference>
<dbReference type="InterPro" id="IPR029066">
    <property type="entry name" value="PLP-binding_barrel"/>
</dbReference>
<keyword evidence="6" id="KW-0479">Metal-binding</keyword>
<evidence type="ECO:0000259" key="16">
    <source>
        <dbReference type="Pfam" id="PF17944"/>
    </source>
</evidence>
<protein>
    <recommendedName>
        <fullName evidence="5 13">Arginine decarboxylase</fullName>
        <ecNumber evidence="5 13">4.1.1.19</ecNumber>
    </recommendedName>
</protein>
<dbReference type="PANTHER" id="PTHR43295:SF9">
    <property type="entry name" value="BIOSYNTHETIC ARGININE DECARBOXYLASE"/>
    <property type="match status" value="1"/>
</dbReference>
<feature type="domain" description="Arginine decarboxylase helical bundle" evidence="15">
    <location>
        <begin position="371"/>
        <end position="456"/>
    </location>
</feature>
<dbReference type="SUPFAM" id="SSF50621">
    <property type="entry name" value="Alanine racemase C-terminal domain-like"/>
    <property type="match status" value="1"/>
</dbReference>
<evidence type="ECO:0000259" key="14">
    <source>
        <dbReference type="Pfam" id="PF02784"/>
    </source>
</evidence>
<evidence type="ECO:0000256" key="5">
    <source>
        <dbReference type="ARBA" id="ARBA00012426"/>
    </source>
</evidence>
<dbReference type="EC" id="4.1.1.19" evidence="5 13"/>
<comment type="cofactor">
    <cofactor evidence="2">
        <name>Mg(2+)</name>
        <dbReference type="ChEBI" id="CHEBI:18420"/>
    </cofactor>
</comment>
<evidence type="ECO:0000256" key="13">
    <source>
        <dbReference type="NCBIfam" id="TIGR01273"/>
    </source>
</evidence>
<dbReference type="InterPro" id="IPR002985">
    <property type="entry name" value="Arg_decrbxlase"/>
</dbReference>
<dbReference type="InterPro" id="IPR041128">
    <property type="entry name" value="Arg_decarbox_C"/>
</dbReference>
<keyword evidence="10" id="KW-0745">Spermidine biosynthesis</keyword>
<keyword evidence="11" id="KW-0620">Polyamine biosynthesis</keyword>
<dbReference type="SUPFAM" id="SSF51419">
    <property type="entry name" value="PLP-binding barrel"/>
    <property type="match status" value="1"/>
</dbReference>
<keyword evidence="12 17" id="KW-0456">Lyase</keyword>
<dbReference type="NCBIfam" id="TIGR01273">
    <property type="entry name" value="speA"/>
    <property type="match status" value="1"/>
</dbReference>
<dbReference type="EMBL" id="JBGCUO010000001">
    <property type="protein sequence ID" value="MEY1660822.1"/>
    <property type="molecule type" value="Genomic_DNA"/>
</dbReference>
<evidence type="ECO:0000256" key="1">
    <source>
        <dbReference type="ARBA" id="ARBA00001933"/>
    </source>
</evidence>
<dbReference type="CDD" id="cd06830">
    <property type="entry name" value="PLPDE_III_ADC"/>
    <property type="match status" value="1"/>
</dbReference>
<evidence type="ECO:0000256" key="2">
    <source>
        <dbReference type="ARBA" id="ARBA00001946"/>
    </source>
</evidence>
<feature type="domain" description="Arginine decarboxylase C-terminal helical" evidence="16">
    <location>
        <begin position="581"/>
        <end position="630"/>
    </location>
</feature>